<feature type="compositionally biased region" description="Low complexity" evidence="1">
    <location>
        <begin position="306"/>
        <end position="319"/>
    </location>
</feature>
<feature type="compositionally biased region" description="Polar residues" evidence="1">
    <location>
        <begin position="280"/>
        <end position="289"/>
    </location>
</feature>
<sequence>MDASPTSESGLKPEGSVAANSFDDTNPTSPSQQDILSPASFRDDATDRSPVLSPNAGGERLGDVLSDAGSSEYVQSPTNAAFSPGSQNGEAQQSSLPPGPPGTSGLSADNAEPLRSPSIADRRGRALAPVHFAQGTKAETPPRPGPSTDGRPSASTAANATVVDIIVKLDLLPAMAALRASARPGADPEEAHKALELATRARDYAQQHGADTALIGQCNYYMGVASIAVGEPDKTKTIKLFNEALAAKGLNTEGDSAASWINYVHEQQKQASPGKEGAQPDSSTKPTSLLGQLFNPVATMLGATRSSWSGSSKTSSSAPKSPPKQAGLYAQMAPARREKILAARPATQRMAIWSSSSDNDSRCGGSKPPPKPAFPQRRSAQNLPSFHSSQSSRPVTHEEAEGQQAQNLPKKFIMKKDSQGNFIHLNTDLKYNAEHPFVVDVPFVVSPESYEVVAAVGDGDGGEGDGGEEKPKKIRYFIVNPDATDPSSSSPSGRSRSVGVGAQRQTSLHHADGEVVKPPKKKGSWIHRLSLAATTDPRVSKSLEAMVEEGESPLFEKPKGWGRFDGDGRIVERGTA</sequence>
<feature type="compositionally biased region" description="Low complexity" evidence="1">
    <location>
        <begin position="486"/>
        <end position="500"/>
    </location>
</feature>
<dbReference type="AlphaFoldDB" id="A0A6A6CFF6"/>
<feature type="region of interest" description="Disordered" evidence="1">
    <location>
        <begin position="132"/>
        <end position="156"/>
    </location>
</feature>
<keyword evidence="3" id="KW-1185">Reference proteome</keyword>
<evidence type="ECO:0000313" key="2">
    <source>
        <dbReference type="EMBL" id="KAF2165967.1"/>
    </source>
</evidence>
<feature type="compositionally biased region" description="Basic and acidic residues" evidence="1">
    <location>
        <begin position="554"/>
        <end position="576"/>
    </location>
</feature>
<feature type="compositionally biased region" description="Polar residues" evidence="1">
    <location>
        <begin position="378"/>
        <end position="394"/>
    </location>
</feature>
<gene>
    <name evidence="2" type="ORF">M409DRAFT_23694</name>
</gene>
<feature type="region of interest" description="Disordered" evidence="1">
    <location>
        <begin position="1"/>
        <end position="117"/>
    </location>
</feature>
<feature type="compositionally biased region" description="Polar residues" evidence="1">
    <location>
        <begin position="68"/>
        <end position="93"/>
    </location>
</feature>
<protein>
    <submittedName>
        <fullName evidence="2">Uncharacterized protein</fullName>
    </submittedName>
</protein>
<evidence type="ECO:0000256" key="1">
    <source>
        <dbReference type="SAM" id="MobiDB-lite"/>
    </source>
</evidence>
<dbReference type="EMBL" id="ML993598">
    <property type="protein sequence ID" value="KAF2165967.1"/>
    <property type="molecule type" value="Genomic_DNA"/>
</dbReference>
<name>A0A6A6CFF6_ZASCE</name>
<feature type="region of interest" description="Disordered" evidence="1">
    <location>
        <begin position="304"/>
        <end position="326"/>
    </location>
</feature>
<evidence type="ECO:0000313" key="3">
    <source>
        <dbReference type="Proteomes" id="UP000799537"/>
    </source>
</evidence>
<feature type="region of interest" description="Disordered" evidence="1">
    <location>
        <begin position="266"/>
        <end position="289"/>
    </location>
</feature>
<proteinExistence type="predicted"/>
<feature type="compositionally biased region" description="Polar residues" evidence="1">
    <location>
        <begin position="18"/>
        <end position="35"/>
    </location>
</feature>
<feature type="region of interest" description="Disordered" evidence="1">
    <location>
        <begin position="480"/>
        <end position="522"/>
    </location>
</feature>
<feature type="region of interest" description="Disordered" evidence="1">
    <location>
        <begin position="353"/>
        <end position="409"/>
    </location>
</feature>
<accession>A0A6A6CFF6</accession>
<dbReference type="Proteomes" id="UP000799537">
    <property type="component" value="Unassembled WGS sequence"/>
</dbReference>
<dbReference type="GeneID" id="54560176"/>
<dbReference type="RefSeq" id="XP_033666856.1">
    <property type="nucleotide sequence ID" value="XM_033806904.1"/>
</dbReference>
<reference evidence="2" key="1">
    <citation type="journal article" date="2020" name="Stud. Mycol.">
        <title>101 Dothideomycetes genomes: a test case for predicting lifestyles and emergence of pathogens.</title>
        <authorList>
            <person name="Haridas S."/>
            <person name="Albert R."/>
            <person name="Binder M."/>
            <person name="Bloem J."/>
            <person name="Labutti K."/>
            <person name="Salamov A."/>
            <person name="Andreopoulos B."/>
            <person name="Baker S."/>
            <person name="Barry K."/>
            <person name="Bills G."/>
            <person name="Bluhm B."/>
            <person name="Cannon C."/>
            <person name="Castanera R."/>
            <person name="Culley D."/>
            <person name="Daum C."/>
            <person name="Ezra D."/>
            <person name="Gonzalez J."/>
            <person name="Henrissat B."/>
            <person name="Kuo A."/>
            <person name="Liang C."/>
            <person name="Lipzen A."/>
            <person name="Lutzoni F."/>
            <person name="Magnuson J."/>
            <person name="Mondo S."/>
            <person name="Nolan M."/>
            <person name="Ohm R."/>
            <person name="Pangilinan J."/>
            <person name="Park H.-J."/>
            <person name="Ramirez L."/>
            <person name="Alfaro M."/>
            <person name="Sun H."/>
            <person name="Tritt A."/>
            <person name="Yoshinaga Y."/>
            <person name="Zwiers L.-H."/>
            <person name="Turgeon B."/>
            <person name="Goodwin S."/>
            <person name="Spatafora J."/>
            <person name="Crous P."/>
            <person name="Grigoriev I."/>
        </authorList>
    </citation>
    <scope>NUCLEOTIDE SEQUENCE</scope>
    <source>
        <strain evidence="2">ATCC 36951</strain>
    </source>
</reference>
<organism evidence="2 3">
    <name type="scientific">Zasmidium cellare ATCC 36951</name>
    <dbReference type="NCBI Taxonomy" id="1080233"/>
    <lineage>
        <taxon>Eukaryota</taxon>
        <taxon>Fungi</taxon>
        <taxon>Dikarya</taxon>
        <taxon>Ascomycota</taxon>
        <taxon>Pezizomycotina</taxon>
        <taxon>Dothideomycetes</taxon>
        <taxon>Dothideomycetidae</taxon>
        <taxon>Mycosphaerellales</taxon>
        <taxon>Mycosphaerellaceae</taxon>
        <taxon>Zasmidium</taxon>
    </lineage>
</organism>
<feature type="region of interest" description="Disordered" evidence="1">
    <location>
        <begin position="550"/>
        <end position="576"/>
    </location>
</feature>